<organism evidence="4 5">
    <name type="scientific">Streptomyces noursei</name>
    <name type="common">Streptomyces albulus</name>
    <dbReference type="NCBI Taxonomy" id="1971"/>
    <lineage>
        <taxon>Bacteria</taxon>
        <taxon>Bacillati</taxon>
        <taxon>Actinomycetota</taxon>
        <taxon>Actinomycetes</taxon>
        <taxon>Kitasatosporales</taxon>
        <taxon>Streptomycetaceae</taxon>
        <taxon>Streptomyces</taxon>
    </lineage>
</organism>
<dbReference type="EMBL" id="BHXC01000002">
    <property type="protein sequence ID" value="GCB87885.1"/>
    <property type="molecule type" value="Genomic_DNA"/>
</dbReference>
<dbReference type="GO" id="GO:0015074">
    <property type="term" value="P:DNA integration"/>
    <property type="evidence" value="ECO:0007669"/>
    <property type="project" value="InterPro"/>
</dbReference>
<gene>
    <name evidence="4" type="ORF">SALB_00554</name>
</gene>
<dbReference type="AlphaFoldDB" id="A0A401QR99"/>
<feature type="compositionally biased region" description="Basic and acidic residues" evidence="2">
    <location>
        <begin position="325"/>
        <end position="336"/>
    </location>
</feature>
<protein>
    <submittedName>
        <fullName evidence="4">Integrase</fullName>
    </submittedName>
</protein>
<feature type="region of interest" description="Disordered" evidence="2">
    <location>
        <begin position="305"/>
        <end position="336"/>
    </location>
</feature>
<feature type="compositionally biased region" description="Basic and acidic residues" evidence="2">
    <location>
        <begin position="11"/>
        <end position="20"/>
    </location>
</feature>
<evidence type="ECO:0000256" key="1">
    <source>
        <dbReference type="ARBA" id="ARBA00023172"/>
    </source>
</evidence>
<feature type="compositionally biased region" description="Basic and acidic residues" evidence="2">
    <location>
        <begin position="305"/>
        <end position="314"/>
    </location>
</feature>
<keyword evidence="1" id="KW-0233">DNA recombination</keyword>
<dbReference type="SUPFAM" id="SSF56349">
    <property type="entry name" value="DNA breaking-rejoining enzymes"/>
    <property type="match status" value="1"/>
</dbReference>
<dbReference type="GO" id="GO:0006310">
    <property type="term" value="P:DNA recombination"/>
    <property type="evidence" value="ECO:0007669"/>
    <property type="project" value="UniProtKB-KW"/>
</dbReference>
<comment type="caution">
    <text evidence="4">The sequence shown here is derived from an EMBL/GenBank/DDBJ whole genome shotgun (WGS) entry which is preliminary data.</text>
</comment>
<accession>A0A401QR99</accession>
<feature type="region of interest" description="Disordered" evidence="2">
    <location>
        <begin position="1"/>
        <end position="26"/>
    </location>
</feature>
<name>A0A401QR99_STRNR</name>
<dbReference type="Pfam" id="PF00589">
    <property type="entry name" value="Phage_integrase"/>
    <property type="match status" value="1"/>
</dbReference>
<dbReference type="InterPro" id="IPR002104">
    <property type="entry name" value="Integrase_catalytic"/>
</dbReference>
<dbReference type="Proteomes" id="UP000288351">
    <property type="component" value="Unassembled WGS sequence"/>
</dbReference>
<evidence type="ECO:0000313" key="5">
    <source>
        <dbReference type="Proteomes" id="UP000288351"/>
    </source>
</evidence>
<dbReference type="Gene3D" id="1.10.443.10">
    <property type="entry name" value="Intergrase catalytic core"/>
    <property type="match status" value="1"/>
</dbReference>
<dbReference type="InterPro" id="IPR011010">
    <property type="entry name" value="DNA_brk_join_enz"/>
</dbReference>
<feature type="domain" description="Tyr recombinase" evidence="3">
    <location>
        <begin position="149"/>
        <end position="336"/>
    </location>
</feature>
<sequence>MAVEPVTGSERGSEPRRPRVQEVPPTASPVSYAAAVEQYLTCAGLAQSSARVYRISLTTWAWMLAGEPAPTGPARRSAKPPALPVAAIDAPTLPDVLAELAAARADEMDAHTVNRELSIARKAIGWWQQQGWVERDPTIGIERRPAPPDRTKALTESQLAALRQLNVSLREKTFWRMLYESAARADEVLRLNVEDLQPADRRGRITAKDGATEWIHWQSGTAQLLPRLIAGRGRGPLFLTDRKAPARTPSADVCPETGRARLSYRRAEEIFERATRLLANPLASPEDVEDVDGWTLHRLRRSALTRDAEERDVRSGAADPVARQGAERDSGARRRS</sequence>
<dbReference type="GO" id="GO:0003677">
    <property type="term" value="F:DNA binding"/>
    <property type="evidence" value="ECO:0007669"/>
    <property type="project" value="InterPro"/>
</dbReference>
<dbReference type="PROSITE" id="PS51898">
    <property type="entry name" value="TYR_RECOMBINASE"/>
    <property type="match status" value="1"/>
</dbReference>
<evidence type="ECO:0000259" key="3">
    <source>
        <dbReference type="PROSITE" id="PS51898"/>
    </source>
</evidence>
<reference evidence="4 5" key="1">
    <citation type="journal article" date="2019" name="Microbiol. Resour. Announc.">
        <title>Draft Genome Sequence of the Most Traditional epsilon-Poly-l-Lysine Producer, Streptomyces albulus NBRC14147.</title>
        <authorList>
            <person name="Yamanaka K."/>
            <person name="Hamano Y."/>
        </authorList>
    </citation>
    <scope>NUCLEOTIDE SEQUENCE [LARGE SCALE GENOMIC DNA]</scope>
    <source>
        <strain evidence="4 5">NBRC 14147</strain>
    </source>
</reference>
<proteinExistence type="predicted"/>
<evidence type="ECO:0000313" key="4">
    <source>
        <dbReference type="EMBL" id="GCB87885.1"/>
    </source>
</evidence>
<evidence type="ECO:0000256" key="2">
    <source>
        <dbReference type="SAM" id="MobiDB-lite"/>
    </source>
</evidence>
<dbReference type="InterPro" id="IPR013762">
    <property type="entry name" value="Integrase-like_cat_sf"/>
</dbReference>